<reference evidence="1 2" key="1">
    <citation type="journal article" date="2021" name="Microbiol. Resour. Announc.">
        <title>Complete Genome Sequences of Two Rhodococcus sp. Strains with Large and Linear Chromosomes, Isolated from Apple Rhizosphere.</title>
        <authorList>
            <person name="Benning S."/>
            <person name="Brugnone N."/>
            <person name="Siani R."/>
            <person name="Kublik S."/>
            <person name="Schloter M."/>
            <person name="Rad V."/>
        </authorList>
    </citation>
    <scope>NUCLEOTIDE SEQUENCE [LARGE SCALE GENOMIC DNA]</scope>
    <source>
        <strain evidence="1 2">R79</strain>
    </source>
</reference>
<sequence>MGLRLDTEAGARILVRSSTQDSFAFAGWEVENEAALKGICSRLKLRVHNRRTDPTWPPSVAWWTW</sequence>
<protein>
    <submittedName>
        <fullName evidence="1">Uncharacterized protein</fullName>
    </submittedName>
</protein>
<evidence type="ECO:0000313" key="2">
    <source>
        <dbReference type="Proteomes" id="UP000662986"/>
    </source>
</evidence>
<organism evidence="1 2">
    <name type="scientific">Rhodococcus pseudokoreensis</name>
    <dbReference type="NCBI Taxonomy" id="2811421"/>
    <lineage>
        <taxon>Bacteria</taxon>
        <taxon>Bacillati</taxon>
        <taxon>Actinomycetota</taxon>
        <taxon>Actinomycetes</taxon>
        <taxon>Mycobacteriales</taxon>
        <taxon>Nocardiaceae</taxon>
        <taxon>Rhodococcus</taxon>
    </lineage>
</organism>
<dbReference type="RefSeq" id="WP_206004562.1">
    <property type="nucleotide sequence ID" value="NZ_CP070616.1"/>
</dbReference>
<keyword evidence="1" id="KW-0614">Plasmid</keyword>
<keyword evidence="2" id="KW-1185">Reference proteome</keyword>
<proteinExistence type="predicted"/>
<name>A0A974VYY7_9NOCA</name>
<gene>
    <name evidence="1" type="ORF">JWS13_03775</name>
</gene>
<reference evidence="1 2" key="2">
    <citation type="journal article" date="2022" name="Arch. Microbiol.">
        <title>Rhodococcus pseudokoreensis sp. nov. isolated from the rhizosphere of young M26 apple rootstocks.</title>
        <authorList>
            <person name="Kampfer P."/>
            <person name="Glaeser S.P."/>
            <person name="Blom J."/>
            <person name="Wolf J."/>
            <person name="Benning S."/>
            <person name="Schloter M."/>
            <person name="Neumann-Schaal M."/>
        </authorList>
    </citation>
    <scope>NUCLEOTIDE SEQUENCE [LARGE SCALE GENOMIC DNA]</scope>
    <source>
        <strain evidence="1 2">R79</strain>
    </source>
</reference>
<accession>A0A974VYY7</accession>
<evidence type="ECO:0000313" key="1">
    <source>
        <dbReference type="EMBL" id="QSE87796.1"/>
    </source>
</evidence>
<dbReference type="Proteomes" id="UP000662986">
    <property type="component" value="Plasmid unnamed3"/>
</dbReference>
<dbReference type="EMBL" id="CP070616">
    <property type="protein sequence ID" value="QSE87796.1"/>
    <property type="molecule type" value="Genomic_DNA"/>
</dbReference>
<geneLocation type="plasmid" evidence="1 2">
    <name>unnamed3</name>
</geneLocation>